<feature type="transmembrane region" description="Helical" evidence="1">
    <location>
        <begin position="168"/>
        <end position="191"/>
    </location>
</feature>
<evidence type="ECO:0000256" key="1">
    <source>
        <dbReference type="SAM" id="Phobius"/>
    </source>
</evidence>
<feature type="transmembrane region" description="Helical" evidence="1">
    <location>
        <begin position="65"/>
        <end position="89"/>
    </location>
</feature>
<sequence>MILSEENLSELRKLFIHDFHNQFAVNQNHHKNTFIQIIVLLVPLLTGFGYIYLNIKDNNTFDFLFGYLALSYLLLNMPICVLLVMSVGYRRDQLVTARMREKLKILSINSGENYFPGSFLPTNKNGYLNWIPDFNLIFIIVLLSLKIVLLILVLGHPFLNFPSSFCNFNLLLCILAVTLLISFSSNFYFLYLQREKWLKYINYNT</sequence>
<dbReference type="Proteomes" id="UP000013996">
    <property type="component" value="Unassembled WGS sequence"/>
</dbReference>
<dbReference type="EMBL" id="AOGX02000046">
    <property type="protein sequence ID" value="EOQ87106.1"/>
    <property type="molecule type" value="Genomic_DNA"/>
</dbReference>
<feature type="transmembrane region" description="Helical" evidence="1">
    <location>
        <begin position="34"/>
        <end position="53"/>
    </location>
</feature>
<protein>
    <submittedName>
        <fullName evidence="2">Uncharacterized protein</fullName>
    </submittedName>
</protein>
<gene>
    <name evidence="2" type="ORF">LEP1GSC202_0357</name>
</gene>
<keyword evidence="1" id="KW-0472">Membrane</keyword>
<dbReference type="OrthoDB" id="9988821at2"/>
<keyword evidence="1" id="KW-1133">Transmembrane helix</keyword>
<dbReference type="AlphaFoldDB" id="A0A5E8HAR8"/>
<reference evidence="2 3" key="1">
    <citation type="submission" date="2013-04" db="EMBL/GenBank/DDBJ databases">
        <authorList>
            <person name="Harkins D.M."/>
            <person name="Durkin A.S."/>
            <person name="Brinkac L.M."/>
            <person name="Haft D.H."/>
            <person name="Selengut J.D."/>
            <person name="Sanka R."/>
            <person name="DePew J."/>
            <person name="Purushe J."/>
            <person name="Hartskeerl R.A."/>
            <person name="Ahmed A."/>
            <person name="van der Linden H."/>
            <person name="Goris M.G.A."/>
            <person name="Vinetz J.M."/>
            <person name="Sutton G.G."/>
            <person name="Nierman W.C."/>
            <person name="Fouts D.E."/>
        </authorList>
    </citation>
    <scope>NUCLEOTIDE SEQUENCE [LARGE SCALE GENOMIC DNA]</scope>
    <source>
        <strain evidence="2 3">Sao Paulo</strain>
    </source>
</reference>
<evidence type="ECO:0000313" key="3">
    <source>
        <dbReference type="Proteomes" id="UP000013996"/>
    </source>
</evidence>
<proteinExistence type="predicted"/>
<feature type="transmembrane region" description="Helical" evidence="1">
    <location>
        <begin position="134"/>
        <end position="156"/>
    </location>
</feature>
<accession>A0A5E8HAR8</accession>
<dbReference type="RefSeq" id="WP_015679197.1">
    <property type="nucleotide sequence ID" value="NZ_AOGX02000046.1"/>
</dbReference>
<organism evidence="2 3">
    <name type="scientific">Leptospira yanagawae serovar Saopaulo str. Sao Paulo = ATCC 700523</name>
    <dbReference type="NCBI Taxonomy" id="1249483"/>
    <lineage>
        <taxon>Bacteria</taxon>
        <taxon>Pseudomonadati</taxon>
        <taxon>Spirochaetota</taxon>
        <taxon>Spirochaetia</taxon>
        <taxon>Leptospirales</taxon>
        <taxon>Leptospiraceae</taxon>
        <taxon>Leptospira</taxon>
    </lineage>
</organism>
<comment type="caution">
    <text evidence="2">The sequence shown here is derived from an EMBL/GenBank/DDBJ whole genome shotgun (WGS) entry which is preliminary data.</text>
</comment>
<name>A0A5E8HAR8_9LEPT</name>
<keyword evidence="1" id="KW-0812">Transmembrane</keyword>
<evidence type="ECO:0000313" key="2">
    <source>
        <dbReference type="EMBL" id="EOQ87106.1"/>
    </source>
</evidence>